<keyword evidence="3" id="KW-1185">Reference proteome</keyword>
<protein>
    <submittedName>
        <fullName evidence="2">Uncharacterized protein</fullName>
    </submittedName>
</protein>
<evidence type="ECO:0000313" key="2">
    <source>
        <dbReference type="EMBL" id="MBB6033932.1"/>
    </source>
</evidence>
<dbReference type="AlphaFoldDB" id="A0A841FK40"/>
<evidence type="ECO:0000313" key="3">
    <source>
        <dbReference type="Proteomes" id="UP000548476"/>
    </source>
</evidence>
<proteinExistence type="predicted"/>
<name>A0A841FK40_9ACTN</name>
<evidence type="ECO:0000256" key="1">
    <source>
        <dbReference type="SAM" id="MobiDB-lite"/>
    </source>
</evidence>
<gene>
    <name evidence="2" type="ORF">HNR73_001782</name>
</gene>
<reference evidence="2 3" key="1">
    <citation type="submission" date="2020-08" db="EMBL/GenBank/DDBJ databases">
        <title>Genomic Encyclopedia of Type Strains, Phase IV (KMG-IV): sequencing the most valuable type-strain genomes for metagenomic binning, comparative biology and taxonomic classification.</title>
        <authorList>
            <person name="Goeker M."/>
        </authorList>
    </citation>
    <scope>NUCLEOTIDE SEQUENCE [LARGE SCALE GENOMIC DNA]</scope>
    <source>
        <strain evidence="2 3">YIM 65646</strain>
    </source>
</reference>
<accession>A0A841FK40</accession>
<feature type="compositionally biased region" description="Basic and acidic residues" evidence="1">
    <location>
        <begin position="111"/>
        <end position="127"/>
    </location>
</feature>
<organism evidence="2 3">
    <name type="scientific">Phytomonospora endophytica</name>
    <dbReference type="NCBI Taxonomy" id="714109"/>
    <lineage>
        <taxon>Bacteria</taxon>
        <taxon>Bacillati</taxon>
        <taxon>Actinomycetota</taxon>
        <taxon>Actinomycetes</taxon>
        <taxon>Micromonosporales</taxon>
        <taxon>Micromonosporaceae</taxon>
        <taxon>Phytomonospora</taxon>
    </lineage>
</organism>
<sequence length="211" mass="23462">MTEPSGGIPDTGPLNYRLWLPRWDTHNGRLRTRLQVTTMGLTQINEGTTECMTAILEELGQPEAKNVTWSCERYRTPYFSDFTDAEAWEDRLAMAWSVTIETDNDVDPEDGGSHDPGPHGSHAHDSTFADEDEDWERTRERVIVIAGRGYGPEIDAAPLEEIDGVRSADTGVFEGMVALDLGELDFPEALPKVEAVVARCQELGLPTTWGR</sequence>
<dbReference type="EMBL" id="JACHGT010000003">
    <property type="protein sequence ID" value="MBB6033932.1"/>
    <property type="molecule type" value="Genomic_DNA"/>
</dbReference>
<dbReference type="RefSeq" id="WP_184786779.1">
    <property type="nucleotide sequence ID" value="NZ_BONT01000013.1"/>
</dbReference>
<dbReference type="Proteomes" id="UP000548476">
    <property type="component" value="Unassembled WGS sequence"/>
</dbReference>
<comment type="caution">
    <text evidence="2">The sequence shown here is derived from an EMBL/GenBank/DDBJ whole genome shotgun (WGS) entry which is preliminary data.</text>
</comment>
<feature type="region of interest" description="Disordered" evidence="1">
    <location>
        <begin position="103"/>
        <end position="135"/>
    </location>
</feature>